<dbReference type="EMBL" id="JACOSL010000027">
    <property type="protein sequence ID" value="MBI1756295.1"/>
    <property type="molecule type" value="Genomic_DNA"/>
</dbReference>
<keyword evidence="1" id="KW-0732">Signal</keyword>
<feature type="chain" id="PRO_5038026113" evidence="1">
    <location>
        <begin position="24"/>
        <end position="302"/>
    </location>
</feature>
<evidence type="ECO:0000313" key="2">
    <source>
        <dbReference type="EMBL" id="MBI1756295.1"/>
    </source>
</evidence>
<accession>A0A931LWT1</accession>
<dbReference type="InterPro" id="IPR011094">
    <property type="entry name" value="Uncharacterised_LppY/LpqO"/>
</dbReference>
<evidence type="ECO:0000313" key="3">
    <source>
        <dbReference type="Proteomes" id="UP000727962"/>
    </source>
</evidence>
<comment type="caution">
    <text evidence="2">The sequence shown here is derived from an EMBL/GenBank/DDBJ whole genome shotgun (WGS) entry which is preliminary data.</text>
</comment>
<dbReference type="Pfam" id="PF07485">
    <property type="entry name" value="DUF1529"/>
    <property type="match status" value="2"/>
</dbReference>
<sequence>MKSHSVVRLASLLFALASSLAFAQDHQTPSYFEEASKTIGKTGTLNPDGSYRINIPRTDVSFKNSRGMPIPADLGLATYAAFSGGENEAFVVGDVAMLQHEIDGVIDALRLGGIEVVALHNHMTTESPRLFYMHYQGHGRVADLAATLKNAFALLGKPAPSVEPLAAPGKPDIDWDALGQVFAGKPQKFASGVMRWSMPRKDLKIIQDQLPFTPAMGLGSWAAFNACECGLTMVMGDTCCGSRTELQTVVDALRKAGISITGIHNHVFAGSQEVLFLHFDGEGDALKMAQGIKNGWNALGSH</sequence>
<protein>
    <submittedName>
        <fullName evidence="2">DUF1259 domain-containing protein</fullName>
    </submittedName>
</protein>
<proteinExistence type="predicted"/>
<gene>
    <name evidence="2" type="ORF">HYR64_04215</name>
</gene>
<dbReference type="Proteomes" id="UP000727962">
    <property type="component" value="Unassembled WGS sequence"/>
</dbReference>
<feature type="signal peptide" evidence="1">
    <location>
        <begin position="1"/>
        <end position="23"/>
    </location>
</feature>
<organism evidence="2 3">
    <name type="scientific">Fimbriimonas ginsengisoli</name>
    <dbReference type="NCBI Taxonomy" id="1005039"/>
    <lineage>
        <taxon>Bacteria</taxon>
        <taxon>Bacillati</taxon>
        <taxon>Armatimonadota</taxon>
        <taxon>Fimbriimonadia</taxon>
        <taxon>Fimbriimonadales</taxon>
        <taxon>Fimbriimonadaceae</taxon>
        <taxon>Fimbriimonas</taxon>
    </lineage>
</organism>
<evidence type="ECO:0000256" key="1">
    <source>
        <dbReference type="SAM" id="SignalP"/>
    </source>
</evidence>
<name>A0A931LWT1_FIMGI</name>
<reference evidence="2" key="1">
    <citation type="submission" date="2020-07" db="EMBL/GenBank/DDBJ databases">
        <title>Huge and variable diversity of episymbiotic CPR bacteria and DPANN archaea in groundwater ecosystems.</title>
        <authorList>
            <person name="He C.Y."/>
            <person name="Keren R."/>
            <person name="Whittaker M."/>
            <person name="Farag I.F."/>
            <person name="Doudna J."/>
            <person name="Cate J.H.D."/>
            <person name="Banfield J.F."/>
        </authorList>
    </citation>
    <scope>NUCLEOTIDE SEQUENCE</scope>
    <source>
        <strain evidence="2">NC_groundwater_17_Pr7_B-0.1um_64_12</strain>
    </source>
</reference>
<dbReference type="AlphaFoldDB" id="A0A931LWT1"/>